<proteinExistence type="predicted"/>
<dbReference type="Proteomes" id="UP000537126">
    <property type="component" value="Unassembled WGS sequence"/>
</dbReference>
<dbReference type="EMBL" id="JAASRN010000001">
    <property type="protein sequence ID" value="NIK73245.1"/>
    <property type="molecule type" value="Genomic_DNA"/>
</dbReference>
<evidence type="ECO:0000313" key="1">
    <source>
        <dbReference type="EMBL" id="NIK73245.1"/>
    </source>
</evidence>
<accession>A0A846MP59</accession>
<evidence type="ECO:0000313" key="2">
    <source>
        <dbReference type="Proteomes" id="UP000537126"/>
    </source>
</evidence>
<reference evidence="1 2" key="1">
    <citation type="submission" date="2020-03" db="EMBL/GenBank/DDBJ databases">
        <title>Genomic Encyclopedia of Type Strains, Phase IV (KMG-IV): sequencing the most valuable type-strain genomes for metagenomic binning, comparative biology and taxonomic classification.</title>
        <authorList>
            <person name="Goeker M."/>
        </authorList>
    </citation>
    <scope>NUCLEOTIDE SEQUENCE [LARGE SCALE GENOMIC DNA]</scope>
    <source>
        <strain evidence="1 2">DSM 5718</strain>
    </source>
</reference>
<dbReference type="AlphaFoldDB" id="A0A846MP59"/>
<sequence length="42" mass="5112">MLIVFYEDTKFSLEKKTLKQTKREVKRFLKGTLGLVRFLRHL</sequence>
<keyword evidence="2" id="KW-1185">Reference proteome</keyword>
<protein>
    <submittedName>
        <fullName evidence="1">Uncharacterized protein</fullName>
    </submittedName>
</protein>
<gene>
    <name evidence="1" type="ORF">FHS56_000731</name>
</gene>
<organism evidence="1 2">
    <name type="scientific">Thermonema lapsum</name>
    <dbReference type="NCBI Taxonomy" id="28195"/>
    <lineage>
        <taxon>Bacteria</taxon>
        <taxon>Pseudomonadati</taxon>
        <taxon>Bacteroidota</taxon>
        <taxon>Cytophagia</taxon>
        <taxon>Cytophagales</taxon>
        <taxon>Thermonemataceae</taxon>
        <taxon>Thermonema</taxon>
    </lineage>
</organism>
<comment type="caution">
    <text evidence="1">The sequence shown here is derived from an EMBL/GenBank/DDBJ whole genome shotgun (WGS) entry which is preliminary data.</text>
</comment>
<name>A0A846MP59_9BACT</name>